<keyword evidence="13" id="KW-1185">Reference proteome</keyword>
<evidence type="ECO:0000256" key="1">
    <source>
        <dbReference type="ARBA" id="ARBA00004613"/>
    </source>
</evidence>
<evidence type="ECO:0000256" key="5">
    <source>
        <dbReference type="ARBA" id="ARBA00022801"/>
    </source>
</evidence>
<dbReference type="InterPro" id="IPR051333">
    <property type="entry name" value="CLIP_Serine_Protease"/>
</dbReference>
<dbReference type="PRINTS" id="PR00722">
    <property type="entry name" value="CHYMOTRYPSIN"/>
</dbReference>
<evidence type="ECO:0000256" key="7">
    <source>
        <dbReference type="ARBA" id="ARBA00023145"/>
    </source>
</evidence>
<dbReference type="SMART" id="SM00020">
    <property type="entry name" value="Tryp_SPc"/>
    <property type="match status" value="1"/>
</dbReference>
<evidence type="ECO:0000313" key="13">
    <source>
        <dbReference type="Proteomes" id="UP001154078"/>
    </source>
</evidence>
<evidence type="ECO:0000256" key="10">
    <source>
        <dbReference type="SAM" id="SignalP"/>
    </source>
</evidence>
<keyword evidence="5" id="KW-0378">Hydrolase</keyword>
<dbReference type="InterPro" id="IPR001314">
    <property type="entry name" value="Peptidase_S1A"/>
</dbReference>
<proteinExistence type="predicted"/>
<evidence type="ECO:0000256" key="3">
    <source>
        <dbReference type="ARBA" id="ARBA00022670"/>
    </source>
</evidence>
<reference evidence="12" key="1">
    <citation type="submission" date="2021-12" db="EMBL/GenBank/DDBJ databases">
        <authorList>
            <person name="King R."/>
        </authorList>
    </citation>
    <scope>NUCLEOTIDE SEQUENCE</scope>
</reference>
<feature type="compositionally biased region" description="Gly residues" evidence="9">
    <location>
        <begin position="154"/>
        <end position="180"/>
    </location>
</feature>
<evidence type="ECO:0000313" key="12">
    <source>
        <dbReference type="EMBL" id="CAH0549012.1"/>
    </source>
</evidence>
<dbReference type="InterPro" id="IPR001254">
    <property type="entry name" value="Trypsin_dom"/>
</dbReference>
<keyword evidence="7" id="KW-0865">Zymogen</keyword>
<dbReference type="GO" id="GO:0004252">
    <property type="term" value="F:serine-type endopeptidase activity"/>
    <property type="evidence" value="ECO:0007669"/>
    <property type="project" value="InterPro"/>
</dbReference>
<dbReference type="Gene3D" id="2.40.10.10">
    <property type="entry name" value="Trypsin-like serine proteases"/>
    <property type="match status" value="1"/>
</dbReference>
<evidence type="ECO:0000259" key="11">
    <source>
        <dbReference type="PROSITE" id="PS50240"/>
    </source>
</evidence>
<feature type="region of interest" description="Disordered" evidence="9">
    <location>
        <begin position="148"/>
        <end position="203"/>
    </location>
</feature>
<evidence type="ECO:0000256" key="6">
    <source>
        <dbReference type="ARBA" id="ARBA00022825"/>
    </source>
</evidence>
<evidence type="ECO:0000256" key="8">
    <source>
        <dbReference type="ARBA" id="ARBA00023157"/>
    </source>
</evidence>
<dbReference type="AlphaFoldDB" id="A0A9P0AVL7"/>
<dbReference type="CDD" id="cd00190">
    <property type="entry name" value="Tryp_SPc"/>
    <property type="match status" value="1"/>
</dbReference>
<dbReference type="InterPro" id="IPR009003">
    <property type="entry name" value="Peptidase_S1_PA"/>
</dbReference>
<feature type="domain" description="Peptidase S1" evidence="11">
    <location>
        <begin position="239"/>
        <end position="501"/>
    </location>
</feature>
<evidence type="ECO:0000256" key="4">
    <source>
        <dbReference type="ARBA" id="ARBA00022729"/>
    </source>
</evidence>
<name>A0A9P0AVL7_BRAAE</name>
<keyword evidence="4 10" id="KW-0732">Signal</keyword>
<keyword evidence="8" id="KW-1015">Disulfide bond</keyword>
<evidence type="ECO:0000256" key="2">
    <source>
        <dbReference type="ARBA" id="ARBA00022525"/>
    </source>
</evidence>
<dbReference type="GO" id="GO:0005576">
    <property type="term" value="C:extracellular region"/>
    <property type="evidence" value="ECO:0007669"/>
    <property type="project" value="UniProtKB-SubCell"/>
</dbReference>
<dbReference type="OrthoDB" id="6147874at2759"/>
<accession>A0A9P0AVL7</accession>
<keyword evidence="6" id="KW-0720">Serine protease</keyword>
<dbReference type="PANTHER" id="PTHR24260">
    <property type="match status" value="1"/>
</dbReference>
<dbReference type="Pfam" id="PF16030">
    <property type="entry name" value="GD_N"/>
    <property type="match status" value="1"/>
</dbReference>
<dbReference type="InterPro" id="IPR043504">
    <property type="entry name" value="Peptidase_S1_PA_chymotrypsin"/>
</dbReference>
<dbReference type="Pfam" id="PF00089">
    <property type="entry name" value="Trypsin"/>
    <property type="match status" value="1"/>
</dbReference>
<keyword evidence="3" id="KW-0645">Protease</keyword>
<feature type="chain" id="PRO_5040495040" description="Peptidase S1 domain-containing protein" evidence="10">
    <location>
        <begin position="18"/>
        <end position="501"/>
    </location>
</feature>
<dbReference type="InterPro" id="IPR031986">
    <property type="entry name" value="GD_N"/>
</dbReference>
<keyword evidence="2" id="KW-0964">Secreted</keyword>
<sequence length="501" mass="55081">MLKLAALILTGIAAVSSQMVSPCPRLFTYEPRNPNEPDKWYGQIILNSDSELSGVWLRVQFDRPSLQLGNWFGEVVRRESNEYLIKNPKQKVFVNQPMTIRFFIKYNTAEPAPKFTGFRLNAKTYCPENSATTVPPLTQEQLFTNSDETTQASSGGGGGGGNWNNGGGNSNWGGNGGGGNSNWSGNKGNAGGGDFNRPSLPSENEEIFPGDFSIINRPTSNLLDRAACGTIVQPPKPLITHGQLSHEGEFPWHAALYHAAGKDKNLPRGIDLTYICGASLITRQHLLTVAHCVTKRGSSYTLNPDSLVVYLGKFYLKKWSNPGIQDRHVSQIFPHPNYNSHTYSDDIAVIKLNSPADITDYVRPVCLWEGDSHLQKIVSNLGTVVGWGYNESGIVTDQLMKANMPVVSQETCIYSFPDFFSRFTNSKTFCAGFRNGTSVCNGDSGGGMVIPKTAGNNPIWQIRGLVSISVALQNTFKCDSNHYVVFTDVAKYTDWIKTTLR</sequence>
<evidence type="ECO:0000256" key="9">
    <source>
        <dbReference type="SAM" id="MobiDB-lite"/>
    </source>
</evidence>
<dbReference type="FunFam" id="2.40.10.10:FF:000146">
    <property type="entry name" value="Serine protease 53"/>
    <property type="match status" value="1"/>
</dbReference>
<feature type="signal peptide" evidence="10">
    <location>
        <begin position="1"/>
        <end position="17"/>
    </location>
</feature>
<gene>
    <name evidence="12" type="ORF">MELIAE_LOCUS2324</name>
</gene>
<organism evidence="12 13">
    <name type="scientific">Brassicogethes aeneus</name>
    <name type="common">Rape pollen beetle</name>
    <name type="synonym">Meligethes aeneus</name>
    <dbReference type="NCBI Taxonomy" id="1431903"/>
    <lineage>
        <taxon>Eukaryota</taxon>
        <taxon>Metazoa</taxon>
        <taxon>Ecdysozoa</taxon>
        <taxon>Arthropoda</taxon>
        <taxon>Hexapoda</taxon>
        <taxon>Insecta</taxon>
        <taxon>Pterygota</taxon>
        <taxon>Neoptera</taxon>
        <taxon>Endopterygota</taxon>
        <taxon>Coleoptera</taxon>
        <taxon>Polyphaga</taxon>
        <taxon>Cucujiformia</taxon>
        <taxon>Nitidulidae</taxon>
        <taxon>Meligethinae</taxon>
        <taxon>Brassicogethes</taxon>
    </lineage>
</organism>
<dbReference type="SUPFAM" id="SSF50494">
    <property type="entry name" value="Trypsin-like serine proteases"/>
    <property type="match status" value="1"/>
</dbReference>
<dbReference type="PROSITE" id="PS50240">
    <property type="entry name" value="TRYPSIN_DOM"/>
    <property type="match status" value="1"/>
</dbReference>
<dbReference type="PANTHER" id="PTHR24260:SF143">
    <property type="entry name" value="SERINE PROTEASE GD-LIKE PROTEIN"/>
    <property type="match status" value="1"/>
</dbReference>
<protein>
    <recommendedName>
        <fullName evidence="11">Peptidase S1 domain-containing protein</fullName>
    </recommendedName>
</protein>
<dbReference type="EMBL" id="OV121141">
    <property type="protein sequence ID" value="CAH0549012.1"/>
    <property type="molecule type" value="Genomic_DNA"/>
</dbReference>
<dbReference type="GO" id="GO:0006508">
    <property type="term" value="P:proteolysis"/>
    <property type="evidence" value="ECO:0007669"/>
    <property type="project" value="UniProtKB-KW"/>
</dbReference>
<dbReference type="Proteomes" id="UP001154078">
    <property type="component" value="Chromosome 10"/>
</dbReference>
<comment type="subcellular location">
    <subcellularLocation>
        <location evidence="1">Secreted</location>
    </subcellularLocation>
</comment>